<accession>A0A368XIA9</accession>
<feature type="transmembrane region" description="Helical" evidence="1">
    <location>
        <begin position="7"/>
        <end position="26"/>
    </location>
</feature>
<name>A0A368XIA9_9BACI</name>
<gene>
    <name evidence="2" type="ORF">DFR57_10811</name>
</gene>
<evidence type="ECO:0000313" key="3">
    <source>
        <dbReference type="Proteomes" id="UP000252585"/>
    </source>
</evidence>
<organism evidence="2 3">
    <name type="scientific">Saliterribacillus persicus</name>
    <dbReference type="NCBI Taxonomy" id="930114"/>
    <lineage>
        <taxon>Bacteria</taxon>
        <taxon>Bacillati</taxon>
        <taxon>Bacillota</taxon>
        <taxon>Bacilli</taxon>
        <taxon>Bacillales</taxon>
        <taxon>Bacillaceae</taxon>
        <taxon>Saliterribacillus</taxon>
    </lineage>
</organism>
<evidence type="ECO:0000313" key="2">
    <source>
        <dbReference type="EMBL" id="RCW66916.1"/>
    </source>
</evidence>
<keyword evidence="1" id="KW-0812">Transmembrane</keyword>
<feature type="transmembrane region" description="Helical" evidence="1">
    <location>
        <begin position="32"/>
        <end position="49"/>
    </location>
</feature>
<keyword evidence="3" id="KW-1185">Reference proteome</keyword>
<dbReference type="AlphaFoldDB" id="A0A368XIA9"/>
<reference evidence="2 3" key="1">
    <citation type="submission" date="2018-07" db="EMBL/GenBank/DDBJ databases">
        <title>Genomic Encyclopedia of Type Strains, Phase IV (KMG-IV): sequencing the most valuable type-strain genomes for metagenomic binning, comparative biology and taxonomic classification.</title>
        <authorList>
            <person name="Goeker M."/>
        </authorList>
    </citation>
    <scope>NUCLEOTIDE SEQUENCE [LARGE SCALE GENOMIC DNA]</scope>
    <source>
        <strain evidence="2 3">DSM 27696</strain>
    </source>
</reference>
<dbReference type="RefSeq" id="WP_170132964.1">
    <property type="nucleotide sequence ID" value="NZ_QPJJ01000008.1"/>
</dbReference>
<proteinExistence type="predicted"/>
<evidence type="ECO:0000256" key="1">
    <source>
        <dbReference type="SAM" id="Phobius"/>
    </source>
</evidence>
<protein>
    <submittedName>
        <fullName evidence="2">Uncharacterized protein</fullName>
    </submittedName>
</protein>
<keyword evidence="1" id="KW-1133">Transmembrane helix</keyword>
<dbReference type="EMBL" id="QPJJ01000008">
    <property type="protein sequence ID" value="RCW66916.1"/>
    <property type="molecule type" value="Genomic_DNA"/>
</dbReference>
<comment type="caution">
    <text evidence="2">The sequence shown here is derived from an EMBL/GenBank/DDBJ whole genome shotgun (WGS) entry which is preliminary data.</text>
</comment>
<dbReference type="Proteomes" id="UP000252585">
    <property type="component" value="Unassembled WGS sequence"/>
</dbReference>
<sequence>MGIANKSLFIIGLILLAIVAILEFAFQVSSGYIFVLAIIGGLSIGVSINKK</sequence>
<keyword evidence="1" id="KW-0472">Membrane</keyword>